<evidence type="ECO:0000313" key="1">
    <source>
        <dbReference type="EMBL" id="TDT86268.1"/>
    </source>
</evidence>
<dbReference type="EMBL" id="SOBK01000014">
    <property type="protein sequence ID" value="TDT86268.1"/>
    <property type="molecule type" value="Genomic_DNA"/>
</dbReference>
<evidence type="ECO:0000313" key="2">
    <source>
        <dbReference type="Proteomes" id="UP000295506"/>
    </source>
</evidence>
<reference evidence="1 2" key="1">
    <citation type="submission" date="2019-03" db="EMBL/GenBank/DDBJ databases">
        <title>Genomic Encyclopedia of Type Strains, Phase IV (KMG-IV): sequencing the most valuable type-strain genomes for metagenomic binning, comparative biology and taxonomic classification.</title>
        <authorList>
            <person name="Goeker M."/>
        </authorList>
    </citation>
    <scope>NUCLEOTIDE SEQUENCE [LARGE SCALE GENOMIC DNA]</scope>
    <source>
        <strain evidence="1 2">DSM 101483</strain>
    </source>
</reference>
<dbReference type="RefSeq" id="WP_133987432.1">
    <property type="nucleotide sequence ID" value="NZ_CP014206.1"/>
</dbReference>
<gene>
    <name evidence="1" type="ORF">EDC59_11433</name>
</gene>
<protein>
    <submittedName>
        <fullName evidence="1">Uncharacterized protein</fullName>
    </submittedName>
</protein>
<dbReference type="Proteomes" id="UP000295506">
    <property type="component" value="Unassembled WGS sequence"/>
</dbReference>
<comment type="caution">
    <text evidence="1">The sequence shown here is derived from an EMBL/GenBank/DDBJ whole genome shotgun (WGS) entry which is preliminary data.</text>
</comment>
<proteinExistence type="predicted"/>
<name>A0AA94PJ48_9BACT</name>
<accession>A0AA94PJ48</accession>
<organism evidence="1 2">
    <name type="scientific">Pseudodesulfovibrio indicus</name>
    <dbReference type="NCBI Taxonomy" id="1716143"/>
    <lineage>
        <taxon>Bacteria</taxon>
        <taxon>Pseudomonadati</taxon>
        <taxon>Thermodesulfobacteriota</taxon>
        <taxon>Desulfovibrionia</taxon>
        <taxon>Desulfovibrionales</taxon>
        <taxon>Desulfovibrionaceae</taxon>
    </lineage>
</organism>
<dbReference type="AlphaFoldDB" id="A0AA94PJ48"/>
<sequence length="123" mass="13428">MSYTACIQAMDSYLIVTVSGSIESSEELADLAGLLVSMGREYGLTRALLKEYRLTKNVDALDIYSVGESQVSVEAAAMGARVACLPNPDEIQLAHTLETVLCNRSVNYRIFEDEETAVAWLTS</sequence>